<evidence type="ECO:0000256" key="6">
    <source>
        <dbReference type="PROSITE-ProRule" id="PRU10007"/>
    </source>
</evidence>
<accession>A0A133MN95</accession>
<protein>
    <recommendedName>
        <fullName evidence="4">Aldehyde dehydrogenase</fullName>
    </recommendedName>
</protein>
<proteinExistence type="inferred from homology"/>
<dbReference type="GO" id="GO:0006081">
    <property type="term" value="P:aldehyde metabolic process"/>
    <property type="evidence" value="ECO:0007669"/>
    <property type="project" value="InterPro"/>
</dbReference>
<dbReference type="GO" id="GO:0004029">
    <property type="term" value="F:aldehyde dehydrogenase (NAD+) activity"/>
    <property type="evidence" value="ECO:0007669"/>
    <property type="project" value="TreeGrafter"/>
</dbReference>
<dbReference type="PIRSF" id="PIRSF036492">
    <property type="entry name" value="ALDH"/>
    <property type="match status" value="1"/>
</dbReference>
<dbReference type="FunFam" id="3.40.605.10:FF:000004">
    <property type="entry name" value="Aldehyde dehydrogenase"/>
    <property type="match status" value="1"/>
</dbReference>
<dbReference type="PROSITE" id="PS00687">
    <property type="entry name" value="ALDEHYDE_DEHYDR_GLU"/>
    <property type="match status" value="1"/>
</dbReference>
<dbReference type="Pfam" id="PF00171">
    <property type="entry name" value="Aldedh"/>
    <property type="match status" value="1"/>
</dbReference>
<evidence type="ECO:0000259" key="8">
    <source>
        <dbReference type="Pfam" id="PF00171"/>
    </source>
</evidence>
<reference evidence="9 10" key="1">
    <citation type="submission" date="2016-01" db="EMBL/GenBank/DDBJ databases">
        <authorList>
            <person name="Oliw E.H."/>
        </authorList>
    </citation>
    <scope>NUCLEOTIDE SEQUENCE [LARGE SCALE GENOMIC DNA]</scope>
    <source>
        <strain evidence="9 10">MJR7757A</strain>
    </source>
</reference>
<name>A0A133MN95_CLOPF</name>
<evidence type="ECO:0000256" key="1">
    <source>
        <dbReference type="ARBA" id="ARBA00009986"/>
    </source>
</evidence>
<feature type="active site" evidence="5 6">
    <location>
        <position position="220"/>
    </location>
</feature>
<gene>
    <name evidence="9" type="ORF">HMPREF3222_03051</name>
</gene>
<dbReference type="InterPro" id="IPR012394">
    <property type="entry name" value="Aldehyde_DH_NAD(P)"/>
</dbReference>
<dbReference type="EMBL" id="LRPU01000197">
    <property type="protein sequence ID" value="KXA05507.1"/>
    <property type="molecule type" value="Genomic_DNA"/>
</dbReference>
<evidence type="ECO:0000313" key="10">
    <source>
        <dbReference type="Proteomes" id="UP000070646"/>
    </source>
</evidence>
<dbReference type="SUPFAM" id="SSF53720">
    <property type="entry name" value="ALDH-like"/>
    <property type="match status" value="1"/>
</dbReference>
<dbReference type="PROSITE" id="PS00070">
    <property type="entry name" value="ALDEHYDE_DEHYDR_CYS"/>
    <property type="match status" value="1"/>
</dbReference>
<dbReference type="GO" id="GO:0005737">
    <property type="term" value="C:cytoplasm"/>
    <property type="evidence" value="ECO:0007669"/>
    <property type="project" value="TreeGrafter"/>
</dbReference>
<dbReference type="PANTHER" id="PTHR43570:SF16">
    <property type="entry name" value="ALDEHYDE DEHYDROGENASE TYPE III, ISOFORM Q"/>
    <property type="match status" value="1"/>
</dbReference>
<sequence>MEWWEESAMETLKEKINKQREYFSTGETKDINFRIEKLKKLRDVLKSEEKKVFEALKKDLMKSSFESYVTEVAMVYDEINMHIKNIKKWSKKRRVKTPLVQFPAKSFIQLEPYGVVLIIGPFNYPFMLTMDPLIGAIAAGNTAVIKPSESAPETSKILKEILEKVFDEKYVLHVNPERGKEVVEELLKEKFDYIFFTGSAIVGKIVMKAASQYLTPVTLELGGKSPCIIDKDCKVELAARRIVWGKLMNSGQTCVAPDYLYVHKDIEEEFIKKLEEEIKNQFGDNPLESKDYSKMVNEREFNRVLSYIDKEKLVFGGNYNRKTFQIEPTILKNITWDDPVMEREIFGPIFPILTFENLDEVIRVVNSKDKPLALYYFSEDKNKIEKVLNSTSSGGVTINDTLVHVSSSYLPFGGVGNSGMGEYHGKYSFDLFSNKKGVMNRKTFLDLKIRYAPFQNKLTIVKKIMK</sequence>
<dbReference type="AlphaFoldDB" id="A0A133MN95"/>
<dbReference type="InterPro" id="IPR015590">
    <property type="entry name" value="Aldehyde_DH_dom"/>
</dbReference>
<evidence type="ECO:0000256" key="3">
    <source>
        <dbReference type="ARBA" id="ARBA00023027"/>
    </source>
</evidence>
<evidence type="ECO:0000313" key="9">
    <source>
        <dbReference type="EMBL" id="KXA05507.1"/>
    </source>
</evidence>
<feature type="active site" evidence="5">
    <location>
        <position position="254"/>
    </location>
</feature>
<dbReference type="InterPro" id="IPR016163">
    <property type="entry name" value="Ald_DH_C"/>
</dbReference>
<dbReference type="InterPro" id="IPR016160">
    <property type="entry name" value="Ald_DH_CS_CYS"/>
</dbReference>
<comment type="similarity">
    <text evidence="1 4 7">Belongs to the aldehyde dehydrogenase family.</text>
</comment>
<organism evidence="9 10">
    <name type="scientific">Clostridium perfringens</name>
    <dbReference type="NCBI Taxonomy" id="1502"/>
    <lineage>
        <taxon>Bacteria</taxon>
        <taxon>Bacillati</taxon>
        <taxon>Bacillota</taxon>
        <taxon>Clostridia</taxon>
        <taxon>Eubacteriales</taxon>
        <taxon>Clostridiaceae</taxon>
        <taxon>Clostridium</taxon>
    </lineage>
</organism>
<dbReference type="PATRIC" id="fig|1502.174.peg.3074"/>
<dbReference type="Gene3D" id="3.40.605.10">
    <property type="entry name" value="Aldehyde Dehydrogenase, Chain A, domain 1"/>
    <property type="match status" value="1"/>
</dbReference>
<keyword evidence="2 4" id="KW-0560">Oxidoreductase</keyword>
<dbReference type="CDD" id="cd07136">
    <property type="entry name" value="ALDH_YwdH-P39616"/>
    <property type="match status" value="1"/>
</dbReference>
<evidence type="ECO:0000256" key="5">
    <source>
        <dbReference type="PIRSR" id="PIRSR036492-1"/>
    </source>
</evidence>
<dbReference type="PANTHER" id="PTHR43570">
    <property type="entry name" value="ALDEHYDE DEHYDROGENASE"/>
    <property type="match status" value="1"/>
</dbReference>
<dbReference type="Gene3D" id="3.40.309.10">
    <property type="entry name" value="Aldehyde Dehydrogenase, Chain A, domain 2"/>
    <property type="match status" value="1"/>
</dbReference>
<evidence type="ECO:0000256" key="4">
    <source>
        <dbReference type="PIRNR" id="PIRNR036492"/>
    </source>
</evidence>
<dbReference type="Proteomes" id="UP000070646">
    <property type="component" value="Unassembled WGS sequence"/>
</dbReference>
<keyword evidence="3" id="KW-0520">NAD</keyword>
<evidence type="ECO:0000256" key="2">
    <source>
        <dbReference type="ARBA" id="ARBA00023002"/>
    </source>
</evidence>
<dbReference type="InterPro" id="IPR016162">
    <property type="entry name" value="Ald_DH_N"/>
</dbReference>
<comment type="caution">
    <text evidence="9">The sequence shown here is derived from an EMBL/GenBank/DDBJ whole genome shotgun (WGS) entry which is preliminary data.</text>
</comment>
<dbReference type="FunFam" id="3.40.309.10:FF:000003">
    <property type="entry name" value="Aldehyde dehydrogenase"/>
    <property type="match status" value="1"/>
</dbReference>
<dbReference type="InterPro" id="IPR016161">
    <property type="entry name" value="Ald_DH/histidinol_DH"/>
</dbReference>
<feature type="domain" description="Aldehyde dehydrogenase" evidence="8">
    <location>
        <begin position="9"/>
        <end position="436"/>
    </location>
</feature>
<evidence type="ECO:0000256" key="7">
    <source>
        <dbReference type="RuleBase" id="RU003345"/>
    </source>
</evidence>
<dbReference type="InterPro" id="IPR029510">
    <property type="entry name" value="Ald_DH_CS_GLU"/>
</dbReference>